<evidence type="ECO:0000256" key="9">
    <source>
        <dbReference type="SAM" id="MobiDB-lite"/>
    </source>
</evidence>
<proteinExistence type="predicted"/>
<dbReference type="PANTHER" id="PTHR46539:SF1">
    <property type="entry name" value="E3 UBIQUITIN-PROTEIN LIGASE ATL42"/>
    <property type="match status" value="1"/>
</dbReference>
<dbReference type="AlphaFoldDB" id="A0A1X7TMG8"/>
<comment type="subcellular location">
    <subcellularLocation>
        <location evidence="1">Membrane</location>
    </subcellularLocation>
</comment>
<evidence type="ECO:0000256" key="3">
    <source>
        <dbReference type="ARBA" id="ARBA00022723"/>
    </source>
</evidence>
<dbReference type="Gene3D" id="3.30.40.10">
    <property type="entry name" value="Zinc/RING finger domain, C3HC4 (zinc finger)"/>
    <property type="match status" value="1"/>
</dbReference>
<keyword evidence="6 10" id="KW-1133">Transmembrane helix</keyword>
<dbReference type="SMART" id="SM00184">
    <property type="entry name" value="RING"/>
    <property type="match status" value="1"/>
</dbReference>
<keyword evidence="5" id="KW-0862">Zinc</keyword>
<evidence type="ECO:0000313" key="14">
    <source>
        <dbReference type="Proteomes" id="UP000007879"/>
    </source>
</evidence>
<dbReference type="OrthoDB" id="8062037at2759"/>
<evidence type="ECO:0000256" key="6">
    <source>
        <dbReference type="ARBA" id="ARBA00022989"/>
    </source>
</evidence>
<protein>
    <recommendedName>
        <fullName evidence="12">RING-type domain-containing protein</fullName>
    </recommendedName>
</protein>
<dbReference type="SUPFAM" id="SSF57850">
    <property type="entry name" value="RING/U-box"/>
    <property type="match status" value="1"/>
</dbReference>
<evidence type="ECO:0000256" key="8">
    <source>
        <dbReference type="PROSITE-ProRule" id="PRU00175"/>
    </source>
</evidence>
<keyword evidence="3" id="KW-0479">Metal-binding</keyword>
<sequence length="333" mass="38569">MSTALLRSFFLFLLLFHFSLSLEIQVFNGTELLRTYEDSSAYSDSRSTLIYKQEALLYYPVPRNACSTIENDPMNESDDNYYVAYVPDYDACPGTNIRMVQDSASFSIMLTYSPSGATLSDRDFVTVIIDDKSFADYLENLLDSSPPGSISLIFTEDLWGLYEKIILIMCMVLMCAISLAICIFLCTYCTRWSWYKWRQRGLTRWRIRQLPQRRYKPDKETTQTCPICLEDFKEGEKLRVLPCDHIFHPPCVDEWLQKWQRVCPLCKSLISRRRERRRERSPLLQNEGGGGEEEPSTSGRRGTYGSIGGDDPPEAEVSQERERERGEENELNT</sequence>
<evidence type="ECO:0000256" key="1">
    <source>
        <dbReference type="ARBA" id="ARBA00004370"/>
    </source>
</evidence>
<evidence type="ECO:0000256" key="10">
    <source>
        <dbReference type="SAM" id="Phobius"/>
    </source>
</evidence>
<dbReference type="eggNOG" id="KOG4628">
    <property type="taxonomic scope" value="Eukaryota"/>
</dbReference>
<dbReference type="GO" id="GO:0008270">
    <property type="term" value="F:zinc ion binding"/>
    <property type="evidence" value="ECO:0007669"/>
    <property type="project" value="UniProtKB-KW"/>
</dbReference>
<dbReference type="CDD" id="cd16454">
    <property type="entry name" value="RING-H2_PA-TM-RING"/>
    <property type="match status" value="1"/>
</dbReference>
<dbReference type="FunFam" id="3.30.40.10:FF:000388">
    <property type="entry name" value="Putative RING zinc finger domain superfamily protein"/>
    <property type="match status" value="1"/>
</dbReference>
<keyword evidence="4 8" id="KW-0863">Zinc-finger</keyword>
<dbReference type="InterPro" id="IPR001841">
    <property type="entry name" value="Znf_RING"/>
</dbReference>
<dbReference type="Proteomes" id="UP000007879">
    <property type="component" value="Unassembled WGS sequence"/>
</dbReference>
<dbReference type="Pfam" id="PF13639">
    <property type="entry name" value="zf-RING_2"/>
    <property type="match status" value="1"/>
</dbReference>
<feature type="chain" id="PRO_5013185955" description="RING-type domain-containing protein" evidence="11">
    <location>
        <begin position="22"/>
        <end position="333"/>
    </location>
</feature>
<dbReference type="KEGG" id="aqu:105314653"/>
<feature type="transmembrane region" description="Helical" evidence="10">
    <location>
        <begin position="165"/>
        <end position="190"/>
    </location>
</feature>
<evidence type="ECO:0000256" key="2">
    <source>
        <dbReference type="ARBA" id="ARBA00022692"/>
    </source>
</evidence>
<feature type="signal peptide" evidence="11">
    <location>
        <begin position="1"/>
        <end position="21"/>
    </location>
</feature>
<evidence type="ECO:0000256" key="7">
    <source>
        <dbReference type="ARBA" id="ARBA00023136"/>
    </source>
</evidence>
<keyword evidence="7 10" id="KW-0472">Membrane</keyword>
<organism evidence="13">
    <name type="scientific">Amphimedon queenslandica</name>
    <name type="common">Sponge</name>
    <dbReference type="NCBI Taxonomy" id="400682"/>
    <lineage>
        <taxon>Eukaryota</taxon>
        <taxon>Metazoa</taxon>
        <taxon>Porifera</taxon>
        <taxon>Demospongiae</taxon>
        <taxon>Heteroscleromorpha</taxon>
        <taxon>Haplosclerida</taxon>
        <taxon>Niphatidae</taxon>
        <taxon>Amphimedon</taxon>
    </lineage>
</organism>
<evidence type="ECO:0000313" key="13">
    <source>
        <dbReference type="EnsemblMetazoa" id="Aqu2.1.15852_001"/>
    </source>
</evidence>
<keyword evidence="2 10" id="KW-0812">Transmembrane</keyword>
<dbReference type="PANTHER" id="PTHR46539">
    <property type="entry name" value="E3 UBIQUITIN-PROTEIN LIGASE ATL42"/>
    <property type="match status" value="1"/>
</dbReference>
<reference evidence="13" key="2">
    <citation type="submission" date="2017-05" db="UniProtKB">
        <authorList>
            <consortium name="EnsemblMetazoa"/>
        </authorList>
    </citation>
    <scope>IDENTIFICATION</scope>
</reference>
<accession>A0A1X7TMG8</accession>
<keyword evidence="14" id="KW-1185">Reference proteome</keyword>
<gene>
    <name evidence="13" type="primary">105314653</name>
</gene>
<dbReference type="EnsemblMetazoa" id="XM_020003272.1">
    <property type="protein sequence ID" value="XP_019858831.1"/>
    <property type="gene ID" value="LOC105314653"/>
</dbReference>
<dbReference type="PROSITE" id="PS50089">
    <property type="entry name" value="ZF_RING_2"/>
    <property type="match status" value="1"/>
</dbReference>
<name>A0A1X7TMG8_AMPQE</name>
<dbReference type="STRING" id="400682.A0A1X7TMG8"/>
<dbReference type="EnsemblMetazoa" id="Aqu2.1.15852_001">
    <property type="protein sequence ID" value="Aqu2.1.15852_001"/>
    <property type="gene ID" value="Aqu2.1.15852"/>
</dbReference>
<reference evidence="14" key="1">
    <citation type="journal article" date="2010" name="Nature">
        <title>The Amphimedon queenslandica genome and the evolution of animal complexity.</title>
        <authorList>
            <person name="Srivastava M."/>
            <person name="Simakov O."/>
            <person name="Chapman J."/>
            <person name="Fahey B."/>
            <person name="Gauthier M.E."/>
            <person name="Mitros T."/>
            <person name="Richards G.S."/>
            <person name="Conaco C."/>
            <person name="Dacre M."/>
            <person name="Hellsten U."/>
            <person name="Larroux C."/>
            <person name="Putnam N.H."/>
            <person name="Stanke M."/>
            <person name="Adamska M."/>
            <person name="Darling A."/>
            <person name="Degnan S.M."/>
            <person name="Oakley T.H."/>
            <person name="Plachetzki D.C."/>
            <person name="Zhai Y."/>
            <person name="Adamski M."/>
            <person name="Calcino A."/>
            <person name="Cummins S.F."/>
            <person name="Goodstein D.M."/>
            <person name="Harris C."/>
            <person name="Jackson D.J."/>
            <person name="Leys S.P."/>
            <person name="Shu S."/>
            <person name="Woodcroft B.J."/>
            <person name="Vervoort M."/>
            <person name="Kosik K.S."/>
            <person name="Manning G."/>
            <person name="Degnan B.M."/>
            <person name="Rokhsar D.S."/>
        </authorList>
    </citation>
    <scope>NUCLEOTIDE SEQUENCE [LARGE SCALE GENOMIC DNA]</scope>
</reference>
<dbReference type="InterPro" id="IPR013083">
    <property type="entry name" value="Znf_RING/FYVE/PHD"/>
</dbReference>
<dbReference type="GO" id="GO:0016020">
    <property type="term" value="C:membrane"/>
    <property type="evidence" value="ECO:0007669"/>
    <property type="project" value="UniProtKB-SubCell"/>
</dbReference>
<evidence type="ECO:0000256" key="11">
    <source>
        <dbReference type="SAM" id="SignalP"/>
    </source>
</evidence>
<dbReference type="InParanoid" id="A0A1X7TMG8"/>
<feature type="domain" description="RING-type" evidence="12">
    <location>
        <begin position="225"/>
        <end position="267"/>
    </location>
</feature>
<evidence type="ECO:0000256" key="5">
    <source>
        <dbReference type="ARBA" id="ARBA00022833"/>
    </source>
</evidence>
<evidence type="ECO:0000256" key="4">
    <source>
        <dbReference type="ARBA" id="ARBA00022771"/>
    </source>
</evidence>
<evidence type="ECO:0000259" key="12">
    <source>
        <dbReference type="PROSITE" id="PS50089"/>
    </source>
</evidence>
<feature type="region of interest" description="Disordered" evidence="9">
    <location>
        <begin position="279"/>
        <end position="333"/>
    </location>
</feature>
<feature type="compositionally biased region" description="Basic and acidic residues" evidence="9">
    <location>
        <begin position="318"/>
        <end position="333"/>
    </location>
</feature>
<keyword evidence="11" id="KW-0732">Signal</keyword>